<dbReference type="Proteomes" id="UP000799750">
    <property type="component" value="Unassembled WGS sequence"/>
</dbReference>
<gene>
    <name evidence="2" type="ORF">BU16DRAFT_455968</name>
</gene>
<evidence type="ECO:0000313" key="2">
    <source>
        <dbReference type="EMBL" id="KAF2498857.1"/>
    </source>
</evidence>
<organism evidence="2 3">
    <name type="scientific">Lophium mytilinum</name>
    <dbReference type="NCBI Taxonomy" id="390894"/>
    <lineage>
        <taxon>Eukaryota</taxon>
        <taxon>Fungi</taxon>
        <taxon>Dikarya</taxon>
        <taxon>Ascomycota</taxon>
        <taxon>Pezizomycotina</taxon>
        <taxon>Dothideomycetes</taxon>
        <taxon>Pleosporomycetidae</taxon>
        <taxon>Mytilinidiales</taxon>
        <taxon>Mytilinidiaceae</taxon>
        <taxon>Lophium</taxon>
    </lineage>
</organism>
<feature type="region of interest" description="Disordered" evidence="1">
    <location>
        <begin position="126"/>
        <end position="156"/>
    </location>
</feature>
<dbReference type="EMBL" id="MU004185">
    <property type="protein sequence ID" value="KAF2498857.1"/>
    <property type="molecule type" value="Genomic_DNA"/>
</dbReference>
<evidence type="ECO:0000256" key="1">
    <source>
        <dbReference type="SAM" id="MobiDB-lite"/>
    </source>
</evidence>
<evidence type="ECO:0000313" key="3">
    <source>
        <dbReference type="Proteomes" id="UP000799750"/>
    </source>
</evidence>
<feature type="compositionally biased region" description="Low complexity" evidence="1">
    <location>
        <begin position="126"/>
        <end position="139"/>
    </location>
</feature>
<name>A0A6A6R5V4_9PEZI</name>
<proteinExistence type="predicted"/>
<dbReference type="OrthoDB" id="5366687at2759"/>
<accession>A0A6A6R5V4</accession>
<sequence>MEAPSFETATATVDRIAIVIDTAPHQWREHLVAARHITAHLELTNVHHEYASRQWQIWLIGVLQRLAYSDTDSEGVPDIANWCLRQALTILELAPGEVDLMRLIGQNWLSRAQPNLARIHQLDGFSSSSGSSMGAMTSSPAVTRSEDERRSARAAAEAEERLHTADYVVARGLLLPAIEYLGRAVDLALAQGHQTGSLLTVAAEAYMSLGNVSYARVNERYFREALRYLRLAHNVPGYTLPAHLQQ</sequence>
<reference evidence="2" key="1">
    <citation type="journal article" date="2020" name="Stud. Mycol.">
        <title>101 Dothideomycetes genomes: a test case for predicting lifestyles and emergence of pathogens.</title>
        <authorList>
            <person name="Haridas S."/>
            <person name="Albert R."/>
            <person name="Binder M."/>
            <person name="Bloem J."/>
            <person name="Labutti K."/>
            <person name="Salamov A."/>
            <person name="Andreopoulos B."/>
            <person name="Baker S."/>
            <person name="Barry K."/>
            <person name="Bills G."/>
            <person name="Bluhm B."/>
            <person name="Cannon C."/>
            <person name="Castanera R."/>
            <person name="Culley D."/>
            <person name="Daum C."/>
            <person name="Ezra D."/>
            <person name="Gonzalez J."/>
            <person name="Henrissat B."/>
            <person name="Kuo A."/>
            <person name="Liang C."/>
            <person name="Lipzen A."/>
            <person name="Lutzoni F."/>
            <person name="Magnuson J."/>
            <person name="Mondo S."/>
            <person name="Nolan M."/>
            <person name="Ohm R."/>
            <person name="Pangilinan J."/>
            <person name="Park H.-J."/>
            <person name="Ramirez L."/>
            <person name="Alfaro M."/>
            <person name="Sun H."/>
            <person name="Tritt A."/>
            <person name="Yoshinaga Y."/>
            <person name="Zwiers L.-H."/>
            <person name="Turgeon B."/>
            <person name="Goodwin S."/>
            <person name="Spatafora J."/>
            <person name="Crous P."/>
            <person name="Grigoriev I."/>
        </authorList>
    </citation>
    <scope>NUCLEOTIDE SEQUENCE</scope>
    <source>
        <strain evidence="2">CBS 269.34</strain>
    </source>
</reference>
<feature type="compositionally biased region" description="Basic and acidic residues" evidence="1">
    <location>
        <begin position="144"/>
        <end position="156"/>
    </location>
</feature>
<keyword evidence="3" id="KW-1185">Reference proteome</keyword>
<protein>
    <submittedName>
        <fullName evidence="2">Uncharacterized protein</fullName>
    </submittedName>
</protein>
<dbReference type="AlphaFoldDB" id="A0A6A6R5V4"/>